<dbReference type="AlphaFoldDB" id="A0A9W6YQR2"/>
<dbReference type="PANTHER" id="PTHR21054">
    <property type="entry name" value="ZINC METALLOPROTEINASE-RELATED"/>
    <property type="match status" value="1"/>
</dbReference>
<accession>A0A9W6YQR2</accession>
<dbReference type="EMBL" id="BSXU01001188">
    <property type="protein sequence ID" value="GMG24793.1"/>
    <property type="molecule type" value="Genomic_DNA"/>
</dbReference>
<dbReference type="InterPro" id="IPR021917">
    <property type="entry name" value="Unchr_Zn-peptidase-like"/>
</dbReference>
<evidence type="ECO:0000313" key="1">
    <source>
        <dbReference type="EMBL" id="GMG24793.1"/>
    </source>
</evidence>
<dbReference type="Proteomes" id="UP001165063">
    <property type="component" value="Unassembled WGS sequence"/>
</dbReference>
<dbReference type="GO" id="GO:0005737">
    <property type="term" value="C:cytoplasm"/>
    <property type="evidence" value="ECO:0007669"/>
    <property type="project" value="TreeGrafter"/>
</dbReference>
<dbReference type="InterPro" id="IPR053002">
    <property type="entry name" value="Metalloproteinase_M10B"/>
</dbReference>
<name>A0A9W6YQR2_AMBMO</name>
<proteinExistence type="predicted"/>
<protein>
    <submittedName>
        <fullName evidence="1">Unnamed protein product</fullName>
    </submittedName>
</protein>
<reference evidence="1" key="1">
    <citation type="submission" date="2023-04" db="EMBL/GenBank/DDBJ databases">
        <title>Ambrosiozyma monospora NBRC 1965.</title>
        <authorList>
            <person name="Ichikawa N."/>
            <person name="Sato H."/>
            <person name="Tonouchi N."/>
        </authorList>
    </citation>
    <scope>NUCLEOTIDE SEQUENCE</scope>
    <source>
        <strain evidence="1">NBRC 1965</strain>
    </source>
</reference>
<gene>
    <name evidence="1" type="ORF">Amon01_000300000</name>
</gene>
<sequence>MAKVFSAEPKFVARLRTQTTCHSSDGITFENLPRDYEELQVPVYLLKGHSGAFKKGLILVESDKYSPQCFEVHEGYFKLLLNLDHGKNNFTVKHVDGGIGNNGYPAPDCNKVHTQTKFSMTYAPIQDRNLVPLVHLCVLVGRDSPLLYDCPSDKMFEGNGIETLTKKLRVGDSLKKEPLQLQVINWRETTFKEKRSRFILSNLSIQ</sequence>
<comment type="caution">
    <text evidence="1">The sequence shown here is derived from an EMBL/GenBank/DDBJ whole genome shotgun (WGS) entry which is preliminary data.</text>
</comment>
<dbReference type="Pfam" id="PF12044">
    <property type="entry name" value="Metallopep"/>
    <property type="match status" value="1"/>
</dbReference>
<organism evidence="1 2">
    <name type="scientific">Ambrosiozyma monospora</name>
    <name type="common">Yeast</name>
    <name type="synonym">Endomycopsis monosporus</name>
    <dbReference type="NCBI Taxonomy" id="43982"/>
    <lineage>
        <taxon>Eukaryota</taxon>
        <taxon>Fungi</taxon>
        <taxon>Dikarya</taxon>
        <taxon>Ascomycota</taxon>
        <taxon>Saccharomycotina</taxon>
        <taxon>Pichiomycetes</taxon>
        <taxon>Pichiales</taxon>
        <taxon>Pichiaceae</taxon>
        <taxon>Ambrosiozyma</taxon>
    </lineage>
</organism>
<evidence type="ECO:0000313" key="2">
    <source>
        <dbReference type="Proteomes" id="UP001165063"/>
    </source>
</evidence>
<keyword evidence="2" id="KW-1185">Reference proteome</keyword>
<dbReference type="PANTHER" id="PTHR21054:SF2">
    <property type="entry name" value="MIP04191P"/>
    <property type="match status" value="1"/>
</dbReference>
<dbReference type="OrthoDB" id="74460at2759"/>